<comment type="caution">
    <text evidence="6">The sequence shown here is derived from an EMBL/GenBank/DDBJ whole genome shotgun (WGS) entry which is preliminary data.</text>
</comment>
<accession>A0ABS4IB41</accession>
<dbReference type="InterPro" id="IPR036249">
    <property type="entry name" value="Thioredoxin-like_sf"/>
</dbReference>
<keyword evidence="3 4" id="KW-0560">Oxidoreductase</keyword>
<evidence type="ECO:0000313" key="7">
    <source>
        <dbReference type="Proteomes" id="UP001519344"/>
    </source>
</evidence>
<comment type="similarity">
    <text evidence="1 4">Belongs to the glutathione peroxidase family.</text>
</comment>
<dbReference type="PANTHER" id="PTHR11592:SF78">
    <property type="entry name" value="GLUTATHIONE PEROXIDASE"/>
    <property type="match status" value="1"/>
</dbReference>
<dbReference type="Gene3D" id="3.40.30.10">
    <property type="entry name" value="Glutaredoxin"/>
    <property type="match status" value="1"/>
</dbReference>
<keyword evidence="7" id="KW-1185">Reference proteome</keyword>
<evidence type="ECO:0000313" key="6">
    <source>
        <dbReference type="EMBL" id="MBP1967706.1"/>
    </source>
</evidence>
<evidence type="ECO:0000256" key="1">
    <source>
        <dbReference type="ARBA" id="ARBA00006926"/>
    </source>
</evidence>
<organism evidence="6 7">
    <name type="scientific">Paenibacillus aceris</name>
    <dbReference type="NCBI Taxonomy" id="869555"/>
    <lineage>
        <taxon>Bacteria</taxon>
        <taxon>Bacillati</taxon>
        <taxon>Bacillota</taxon>
        <taxon>Bacilli</taxon>
        <taxon>Bacillales</taxon>
        <taxon>Paenibacillaceae</taxon>
        <taxon>Paenibacillus</taxon>
    </lineage>
</organism>
<dbReference type="PRINTS" id="PR01011">
    <property type="entry name" value="GLUTPROXDASE"/>
</dbReference>
<protein>
    <recommendedName>
        <fullName evidence="4">Glutathione peroxidase</fullName>
    </recommendedName>
</protein>
<dbReference type="RefSeq" id="WP_167064615.1">
    <property type="nucleotide sequence ID" value="NZ_JAAOZR010000035.1"/>
</dbReference>
<dbReference type="Proteomes" id="UP001519344">
    <property type="component" value="Unassembled WGS sequence"/>
</dbReference>
<dbReference type="PIRSF" id="PIRSF000303">
    <property type="entry name" value="Glutathion_perox"/>
    <property type="match status" value="1"/>
</dbReference>
<dbReference type="GO" id="GO:0004602">
    <property type="term" value="F:glutathione peroxidase activity"/>
    <property type="evidence" value="ECO:0007669"/>
    <property type="project" value="UniProtKB-EC"/>
</dbReference>
<dbReference type="PROSITE" id="PS51355">
    <property type="entry name" value="GLUTATHIONE_PEROXID_3"/>
    <property type="match status" value="1"/>
</dbReference>
<evidence type="ECO:0000256" key="4">
    <source>
        <dbReference type="RuleBase" id="RU000499"/>
    </source>
</evidence>
<evidence type="ECO:0000259" key="5">
    <source>
        <dbReference type="PROSITE" id="PS51352"/>
    </source>
</evidence>
<dbReference type="EMBL" id="JAGGKV010000039">
    <property type="protein sequence ID" value="MBP1967706.1"/>
    <property type="molecule type" value="Genomic_DNA"/>
</dbReference>
<sequence>MTIYDFQATLINGKQIKLSDYREKVILIVNTASQCSFSRQFADLQKLYESRREQGFEILAFPCNQFNEKEPGSNSEVKEHCQMNHGVTFPMFEKTDVIGFASHPLFEYLAQQAPFQGFDHQTNEGHWMESFLKNKYPEIYTGNGVKWNFSKFLIGRDGFVKGRFESTTLPSDIDSAIESLLYLGQRRPLSRL</sequence>
<dbReference type="PANTHER" id="PTHR11592">
    <property type="entry name" value="GLUTATHIONE PEROXIDASE"/>
    <property type="match status" value="1"/>
</dbReference>
<dbReference type="PROSITE" id="PS51352">
    <property type="entry name" value="THIOREDOXIN_2"/>
    <property type="match status" value="1"/>
</dbReference>
<name>A0ABS4IB41_9BACL</name>
<dbReference type="SUPFAM" id="SSF52833">
    <property type="entry name" value="Thioredoxin-like"/>
    <property type="match status" value="1"/>
</dbReference>
<gene>
    <name evidence="6" type="ORF">J2Z65_006978</name>
</gene>
<proteinExistence type="inferred from homology"/>
<feature type="domain" description="Thioredoxin" evidence="5">
    <location>
        <begin position="1"/>
        <end position="182"/>
    </location>
</feature>
<dbReference type="CDD" id="cd00340">
    <property type="entry name" value="GSH_Peroxidase"/>
    <property type="match status" value="1"/>
</dbReference>
<evidence type="ECO:0000256" key="3">
    <source>
        <dbReference type="ARBA" id="ARBA00023002"/>
    </source>
</evidence>
<dbReference type="PROSITE" id="PS00763">
    <property type="entry name" value="GLUTATHIONE_PEROXID_2"/>
    <property type="match status" value="1"/>
</dbReference>
<evidence type="ECO:0000256" key="2">
    <source>
        <dbReference type="ARBA" id="ARBA00022559"/>
    </source>
</evidence>
<reference evidence="6 7" key="1">
    <citation type="submission" date="2021-03" db="EMBL/GenBank/DDBJ databases">
        <title>Genomic Encyclopedia of Type Strains, Phase IV (KMG-IV): sequencing the most valuable type-strain genomes for metagenomic binning, comparative biology and taxonomic classification.</title>
        <authorList>
            <person name="Goeker M."/>
        </authorList>
    </citation>
    <scope>NUCLEOTIDE SEQUENCE [LARGE SCALE GENOMIC DNA]</scope>
    <source>
        <strain evidence="6 7">DSM 24950</strain>
    </source>
</reference>
<dbReference type="InterPro" id="IPR000889">
    <property type="entry name" value="Glutathione_peroxidase"/>
</dbReference>
<dbReference type="Pfam" id="PF00255">
    <property type="entry name" value="GSHPx"/>
    <property type="match status" value="1"/>
</dbReference>
<dbReference type="InterPro" id="IPR013766">
    <property type="entry name" value="Thioredoxin_domain"/>
</dbReference>
<keyword evidence="2 4" id="KW-0575">Peroxidase</keyword>
<dbReference type="InterPro" id="IPR029760">
    <property type="entry name" value="GPX_CS"/>
</dbReference>